<protein>
    <submittedName>
        <fullName evidence="1">Uncharacterized protein</fullName>
    </submittedName>
</protein>
<accession>A0A0A9FAA2</accession>
<sequence length="15" mass="1872">MCFFIIFLIQYVMFG</sequence>
<dbReference type="EMBL" id="GBRH01190830">
    <property type="protein sequence ID" value="JAE07066.1"/>
    <property type="molecule type" value="Transcribed_RNA"/>
</dbReference>
<reference evidence="1" key="1">
    <citation type="submission" date="2014-09" db="EMBL/GenBank/DDBJ databases">
        <authorList>
            <person name="Magalhaes I.L.F."/>
            <person name="Oliveira U."/>
            <person name="Santos F.R."/>
            <person name="Vidigal T.H.D.A."/>
            <person name="Brescovit A.D."/>
            <person name="Santos A.J."/>
        </authorList>
    </citation>
    <scope>NUCLEOTIDE SEQUENCE</scope>
    <source>
        <tissue evidence="1">Shoot tissue taken approximately 20 cm above the soil surface</tissue>
    </source>
</reference>
<reference evidence="1" key="2">
    <citation type="journal article" date="2015" name="Data Brief">
        <title>Shoot transcriptome of the giant reed, Arundo donax.</title>
        <authorList>
            <person name="Barrero R.A."/>
            <person name="Guerrero F.D."/>
            <person name="Moolhuijzen P."/>
            <person name="Goolsby J.A."/>
            <person name="Tidwell J."/>
            <person name="Bellgard S.E."/>
            <person name="Bellgard M.I."/>
        </authorList>
    </citation>
    <scope>NUCLEOTIDE SEQUENCE</scope>
    <source>
        <tissue evidence="1">Shoot tissue taken approximately 20 cm above the soil surface</tissue>
    </source>
</reference>
<proteinExistence type="predicted"/>
<evidence type="ECO:0000313" key="1">
    <source>
        <dbReference type="EMBL" id="JAE07066.1"/>
    </source>
</evidence>
<organism evidence="1">
    <name type="scientific">Arundo donax</name>
    <name type="common">Giant reed</name>
    <name type="synonym">Donax arundinaceus</name>
    <dbReference type="NCBI Taxonomy" id="35708"/>
    <lineage>
        <taxon>Eukaryota</taxon>
        <taxon>Viridiplantae</taxon>
        <taxon>Streptophyta</taxon>
        <taxon>Embryophyta</taxon>
        <taxon>Tracheophyta</taxon>
        <taxon>Spermatophyta</taxon>
        <taxon>Magnoliopsida</taxon>
        <taxon>Liliopsida</taxon>
        <taxon>Poales</taxon>
        <taxon>Poaceae</taxon>
        <taxon>PACMAD clade</taxon>
        <taxon>Arundinoideae</taxon>
        <taxon>Arundineae</taxon>
        <taxon>Arundo</taxon>
    </lineage>
</organism>
<name>A0A0A9FAA2_ARUDO</name>